<keyword evidence="2" id="KW-1185">Reference proteome</keyword>
<dbReference type="RefSeq" id="WP_346230656.1">
    <property type="nucleotide sequence ID" value="NZ_JBDJAW010000060.1"/>
</dbReference>
<evidence type="ECO:0000313" key="2">
    <source>
        <dbReference type="Proteomes" id="UP001447516"/>
    </source>
</evidence>
<organism evidence="1 2">
    <name type="scientific">Microbispora maris</name>
    <dbReference type="NCBI Taxonomy" id="3144104"/>
    <lineage>
        <taxon>Bacteria</taxon>
        <taxon>Bacillati</taxon>
        <taxon>Actinomycetota</taxon>
        <taxon>Actinomycetes</taxon>
        <taxon>Streptosporangiales</taxon>
        <taxon>Streptosporangiaceae</taxon>
        <taxon>Microbispora</taxon>
    </lineage>
</organism>
<protein>
    <submittedName>
        <fullName evidence="1">DUF932 domain-containing protein</fullName>
    </submittedName>
</protein>
<comment type="caution">
    <text evidence="1">The sequence shown here is derived from an EMBL/GenBank/DDBJ whole genome shotgun (WGS) entry which is preliminary data.</text>
</comment>
<reference evidence="1 2" key="1">
    <citation type="submission" date="2024-05" db="EMBL/GenBank/DDBJ databases">
        <title>Microbispora sp.ZYX-F-249.</title>
        <authorList>
            <person name="Xie H."/>
        </authorList>
    </citation>
    <scope>NUCLEOTIDE SEQUENCE [LARGE SCALE GENOMIC DNA]</scope>
    <source>
        <strain evidence="1 2">ZYX-F-249</strain>
    </source>
</reference>
<name>A0ABV0B370_9ACTN</name>
<dbReference type="Proteomes" id="UP001447516">
    <property type="component" value="Unassembled WGS sequence"/>
</dbReference>
<sequence length="381" mass="41136">MSTVVPVPLTARNAGLAELHALLRDQHARKVDIPVTTAQIRAVGTHLQLIDTPPVLSEAGVSDSTGLYLPTEICDQGLADKLGIPLPYLRRLRAHQPALYEANVNTWLRSDDRRFLLRGLRGAGGAPGVARAFLSDRYKIIDNLDVLMAALDGVRLAGVDIDIDGCDLTERRMYVRVVCEQVAALAPELLKNYRSPFTGAAGADNPLVFAGFVISNSETGCGAFTITPRLLVQVCRNGMTITADAHRHVHLGGRLDDGGAVRWSSDTHDKNLQLITAQTRDAITTFLDTDYLTTKIRELTAAAGAEIADPDNTIRAVTTKLRFTDDQQREILRHFIRGGDLTAGGVMHAVTSVAQTVDDADTAHEMEAQALRALHLAAAGT</sequence>
<accession>A0ABV0B370</accession>
<proteinExistence type="predicted"/>
<gene>
    <name evidence="1" type="ORF">AAH991_37260</name>
</gene>
<dbReference type="EMBL" id="JBDJAW010000060">
    <property type="protein sequence ID" value="MEN3540811.1"/>
    <property type="molecule type" value="Genomic_DNA"/>
</dbReference>
<evidence type="ECO:0000313" key="1">
    <source>
        <dbReference type="EMBL" id="MEN3540811.1"/>
    </source>
</evidence>